<evidence type="ECO:0000313" key="11">
    <source>
        <dbReference type="EMBL" id="SIN68099.1"/>
    </source>
</evidence>
<dbReference type="Gene3D" id="3.40.50.300">
    <property type="entry name" value="P-loop containing nucleotide triphosphate hydrolases"/>
    <property type="match status" value="1"/>
</dbReference>
<dbReference type="Pfam" id="PF00005">
    <property type="entry name" value="ABC_tran"/>
    <property type="match status" value="1"/>
</dbReference>
<proteinExistence type="inferred from homology"/>
<keyword evidence="5" id="KW-0997">Cell inner membrane</keyword>
<dbReference type="InterPro" id="IPR027417">
    <property type="entry name" value="P-loop_NTPase"/>
</dbReference>
<evidence type="ECO:0000256" key="6">
    <source>
        <dbReference type="ARBA" id="ARBA00022741"/>
    </source>
</evidence>
<organism evidence="11 12">
    <name type="scientific">Acetomicrobium flavidum</name>
    <dbReference type="NCBI Taxonomy" id="49896"/>
    <lineage>
        <taxon>Bacteria</taxon>
        <taxon>Thermotogati</taxon>
        <taxon>Synergistota</taxon>
        <taxon>Synergistia</taxon>
        <taxon>Synergistales</taxon>
        <taxon>Acetomicrobiaceae</taxon>
        <taxon>Acetomicrobium</taxon>
    </lineage>
</organism>
<dbReference type="InterPro" id="IPR003593">
    <property type="entry name" value="AAA+_ATPase"/>
</dbReference>
<sequence length="328" mass="36454">MLEIKDLKTYFDTDRGLVKAVEGVTFNIDPGETVGVVGESGCGKSVTALSVMKLLPKPVGRIAGGKIIFKGEDLTDATEDRMRQIRGNKISMIFQEPMTSLNPVLTVGYQIMEPLMLHQGMSSREAKAKAIEMLQLVGMPDPGRRVDEYPHQLSGGQRQRAMIAMALACRPELLIADEPTTALDVTIQAQILDLMNDLQREFDTAIMLITHDLGVIAEMAQRVVVMYAGLIVEEAPVVPLFYEPLHPYTRGLLSSIPRVDKDLDKLHVIPGFVPSPFEFPKGCRFHNRCDRALSKCSEEMPPLYVFKDGRAVRCFLYESKSTDRGASR</sequence>
<evidence type="ECO:0000256" key="3">
    <source>
        <dbReference type="ARBA" id="ARBA00022448"/>
    </source>
</evidence>
<protein>
    <submittedName>
        <fullName evidence="11">Peptide/nickel transport system ATP-binding protein/oligopeptide transport system ATP-binding protein</fullName>
    </submittedName>
</protein>
<keyword evidence="7 11" id="KW-0067">ATP-binding</keyword>
<dbReference type="InterPro" id="IPR013563">
    <property type="entry name" value="Oligopep_ABC_C"/>
</dbReference>
<dbReference type="CDD" id="cd03257">
    <property type="entry name" value="ABC_NikE_OppD_transporters"/>
    <property type="match status" value="1"/>
</dbReference>
<evidence type="ECO:0000256" key="1">
    <source>
        <dbReference type="ARBA" id="ARBA00004202"/>
    </source>
</evidence>
<dbReference type="PROSITE" id="PS00211">
    <property type="entry name" value="ABC_TRANSPORTER_1"/>
    <property type="match status" value="1"/>
</dbReference>
<dbReference type="InterPro" id="IPR017871">
    <property type="entry name" value="ABC_transporter-like_CS"/>
</dbReference>
<comment type="similarity">
    <text evidence="2">Belongs to the ABC transporter superfamily.</text>
</comment>
<evidence type="ECO:0000256" key="8">
    <source>
        <dbReference type="ARBA" id="ARBA00022967"/>
    </source>
</evidence>
<keyword evidence="4" id="KW-1003">Cell membrane</keyword>
<keyword evidence="6" id="KW-0547">Nucleotide-binding</keyword>
<keyword evidence="9" id="KW-0472">Membrane</keyword>
<dbReference type="InterPro" id="IPR003439">
    <property type="entry name" value="ABC_transporter-like_ATP-bd"/>
</dbReference>
<evidence type="ECO:0000256" key="7">
    <source>
        <dbReference type="ARBA" id="ARBA00022840"/>
    </source>
</evidence>
<evidence type="ECO:0000256" key="5">
    <source>
        <dbReference type="ARBA" id="ARBA00022519"/>
    </source>
</evidence>
<dbReference type="InterPro" id="IPR050388">
    <property type="entry name" value="ABC_Ni/Peptide_Import"/>
</dbReference>
<comment type="caution">
    <text evidence="11">The sequence shown here is derived from an EMBL/GenBank/DDBJ whole genome shotgun (WGS) entry which is preliminary data.</text>
</comment>
<comment type="subcellular location">
    <subcellularLocation>
        <location evidence="1">Cell membrane</location>
        <topology evidence="1">Peripheral membrane protein</topology>
    </subcellularLocation>
</comment>
<dbReference type="PANTHER" id="PTHR43297">
    <property type="entry name" value="OLIGOPEPTIDE TRANSPORT ATP-BINDING PROTEIN APPD"/>
    <property type="match status" value="1"/>
</dbReference>
<dbReference type="GO" id="GO:0005524">
    <property type="term" value="F:ATP binding"/>
    <property type="evidence" value="ECO:0007669"/>
    <property type="project" value="UniProtKB-KW"/>
</dbReference>
<evidence type="ECO:0000256" key="4">
    <source>
        <dbReference type="ARBA" id="ARBA00022475"/>
    </source>
</evidence>
<dbReference type="PROSITE" id="PS50893">
    <property type="entry name" value="ABC_TRANSPORTER_2"/>
    <property type="match status" value="1"/>
</dbReference>
<dbReference type="Proteomes" id="UP000185093">
    <property type="component" value="Unassembled WGS sequence"/>
</dbReference>
<gene>
    <name evidence="11" type="ORF">SAMN05444368_1132</name>
</gene>
<feature type="domain" description="ABC transporter" evidence="10">
    <location>
        <begin position="2"/>
        <end position="253"/>
    </location>
</feature>
<dbReference type="PANTHER" id="PTHR43297:SF14">
    <property type="entry name" value="ATPASE AAA-TYPE CORE DOMAIN-CONTAINING PROTEIN"/>
    <property type="match status" value="1"/>
</dbReference>
<reference evidence="11 12" key="1">
    <citation type="submission" date="2016-11" db="EMBL/GenBank/DDBJ databases">
        <authorList>
            <person name="Varghese N."/>
            <person name="Submissions S."/>
        </authorList>
    </citation>
    <scope>NUCLEOTIDE SEQUENCE [LARGE SCALE GENOMIC DNA]</scope>
    <source>
        <strain evidence="11 12">DSM 20664</strain>
    </source>
</reference>
<evidence type="ECO:0000256" key="2">
    <source>
        <dbReference type="ARBA" id="ARBA00005417"/>
    </source>
</evidence>
<evidence type="ECO:0000256" key="9">
    <source>
        <dbReference type="ARBA" id="ARBA00023136"/>
    </source>
</evidence>
<keyword evidence="8" id="KW-1278">Translocase</keyword>
<evidence type="ECO:0000259" key="10">
    <source>
        <dbReference type="PROSITE" id="PS50893"/>
    </source>
</evidence>
<dbReference type="SMART" id="SM00382">
    <property type="entry name" value="AAA"/>
    <property type="match status" value="1"/>
</dbReference>
<dbReference type="EMBL" id="FSQZ01000001">
    <property type="protein sequence ID" value="SIN68099.1"/>
    <property type="molecule type" value="Genomic_DNA"/>
</dbReference>
<keyword evidence="12" id="KW-1185">Reference proteome</keyword>
<dbReference type="NCBIfam" id="TIGR01727">
    <property type="entry name" value="oligo_HPY"/>
    <property type="match status" value="1"/>
</dbReference>
<accession>A0ABY1JDC9</accession>
<keyword evidence="3" id="KW-0813">Transport</keyword>
<evidence type="ECO:0000313" key="12">
    <source>
        <dbReference type="Proteomes" id="UP000185093"/>
    </source>
</evidence>
<dbReference type="SUPFAM" id="SSF52540">
    <property type="entry name" value="P-loop containing nucleoside triphosphate hydrolases"/>
    <property type="match status" value="1"/>
</dbReference>
<name>A0ABY1JDC9_9BACT</name>
<dbReference type="Pfam" id="PF08352">
    <property type="entry name" value="oligo_HPY"/>
    <property type="match status" value="1"/>
</dbReference>